<comment type="catalytic activity">
    <reaction evidence="1">
        <text>Thiol-dependent hydrolysis of ester, thioester, amide, peptide and isopeptide bonds formed by the C-terminal Gly of ubiquitin (a 76-residue protein attached to proteins as an intracellular targeting signal).</text>
        <dbReference type="EC" id="3.4.19.12"/>
    </reaction>
</comment>
<evidence type="ECO:0000259" key="4">
    <source>
        <dbReference type="PROSITE" id="PS50235"/>
    </source>
</evidence>
<dbReference type="Gene3D" id="3.90.70.10">
    <property type="entry name" value="Cysteine proteinases"/>
    <property type="match status" value="1"/>
</dbReference>
<reference evidence="5" key="2">
    <citation type="submission" date="2025-08" db="UniProtKB">
        <authorList>
            <consortium name="Ensembl"/>
        </authorList>
    </citation>
    <scope>IDENTIFICATION</scope>
</reference>
<dbReference type="Pfam" id="PF00443">
    <property type="entry name" value="UCH"/>
    <property type="match status" value="1"/>
</dbReference>
<dbReference type="PANTHER" id="PTHR21646:SF11">
    <property type="entry name" value="INACTIVE UBIQUITIN CARBOXYL-TERMINAL HYDROLASE 50"/>
    <property type="match status" value="1"/>
</dbReference>
<dbReference type="EC" id="3.4.19.12" evidence="2"/>
<dbReference type="GO" id="GO:0004843">
    <property type="term" value="F:cysteine-type deubiquitinase activity"/>
    <property type="evidence" value="ECO:0007669"/>
    <property type="project" value="UniProtKB-EC"/>
</dbReference>
<dbReference type="PROSITE" id="PS00973">
    <property type="entry name" value="USP_2"/>
    <property type="match status" value="1"/>
</dbReference>
<dbReference type="SUPFAM" id="SSF54001">
    <property type="entry name" value="Cysteine proteinases"/>
    <property type="match status" value="1"/>
</dbReference>
<evidence type="ECO:0000313" key="6">
    <source>
        <dbReference type="Proteomes" id="UP000694382"/>
    </source>
</evidence>
<dbReference type="Proteomes" id="UP000694382">
    <property type="component" value="Chromosome 10"/>
</dbReference>
<accession>A0A8C3QD73</accession>
<dbReference type="CDD" id="cd02674">
    <property type="entry name" value="Peptidase_C19R"/>
    <property type="match status" value="1"/>
</dbReference>
<dbReference type="PANTHER" id="PTHR21646">
    <property type="entry name" value="UBIQUITIN CARBOXYL-TERMINAL HYDROLASE"/>
    <property type="match status" value="1"/>
</dbReference>
<dbReference type="InterPro" id="IPR018200">
    <property type="entry name" value="USP_CS"/>
</dbReference>
<dbReference type="AlphaFoldDB" id="A0A8C3QD73"/>
<dbReference type="PROSITE" id="PS50235">
    <property type="entry name" value="USP_3"/>
    <property type="match status" value="1"/>
</dbReference>
<protein>
    <recommendedName>
        <fullName evidence="2">ubiquitinyl hydrolase 1</fullName>
        <ecNumber evidence="2">3.4.19.12</ecNumber>
    </recommendedName>
</protein>
<dbReference type="InterPro" id="IPR050185">
    <property type="entry name" value="Ub_carboxyl-term_hydrolase"/>
</dbReference>
<keyword evidence="3" id="KW-0378">Hydrolase</keyword>
<proteinExistence type="predicted"/>
<reference evidence="5" key="1">
    <citation type="submission" date="2020-02" db="EMBL/GenBank/DDBJ databases">
        <authorList>
            <person name="Enbody D E."/>
            <person name="Pettersson E M."/>
        </authorList>
    </citation>
    <scope>NUCLEOTIDE SEQUENCE [LARGE SCALE GENOMIC DNA]</scope>
</reference>
<dbReference type="Ensembl" id="ENSCPVT00000021978.2">
    <property type="protein sequence ID" value="ENSCPVP00000021040.1"/>
    <property type="gene ID" value="ENSCPVG00000015233.2"/>
</dbReference>
<evidence type="ECO:0000256" key="1">
    <source>
        <dbReference type="ARBA" id="ARBA00000707"/>
    </source>
</evidence>
<evidence type="ECO:0000313" key="5">
    <source>
        <dbReference type="Ensembl" id="ENSCPVP00000021040.1"/>
    </source>
</evidence>
<evidence type="ECO:0000256" key="2">
    <source>
        <dbReference type="ARBA" id="ARBA00012759"/>
    </source>
</evidence>
<reference evidence="5" key="3">
    <citation type="submission" date="2025-09" db="UniProtKB">
        <authorList>
            <consortium name="Ensembl"/>
        </authorList>
    </citation>
    <scope>IDENTIFICATION</scope>
</reference>
<sequence length="364" mass="40887">MEAGLARCVPWPVLPGDITRVGGRMAWKWKYSPKEQLEDTSSLHPGLTGLQNLENTCYMNAVLQCLCSLTPLVQYFLSGKWNTALHEEIGESATAFGCLVSDMWLGEFDFVSPEAFHSVFGKRYPAFSRRTQHDAQEFLICVLDDLHEAFKQPNQERQSSAAGASTRSSSGTSIITHLFEGQLSYAIRCLTCKALSDKPESFTVLSLPIPSTRVCSLQDCLECFFQPDTLTRNNQIHCCWCGSNQDATVTASITKAPQIIIFHLKRFAWQDKHRRKLSTTVCYPFSDLDLSPYISTSCHNNTEYSLCAVVNHAGDLDYGHYTAFCKHSITQHWYSFDDAQVTKIPDSAVQADTAYLLFYISQGY</sequence>
<dbReference type="InterPro" id="IPR038765">
    <property type="entry name" value="Papain-like_cys_pep_sf"/>
</dbReference>
<dbReference type="InterPro" id="IPR001394">
    <property type="entry name" value="Peptidase_C19_UCH"/>
</dbReference>
<keyword evidence="6" id="KW-1185">Reference proteome</keyword>
<dbReference type="InterPro" id="IPR028889">
    <property type="entry name" value="USP"/>
</dbReference>
<feature type="domain" description="USP" evidence="4">
    <location>
        <begin position="48"/>
        <end position="362"/>
    </location>
</feature>
<organism evidence="5 6">
    <name type="scientific">Geospiza parvula</name>
    <name type="common">Small tree-finch</name>
    <name type="synonym">Camarhynchus parvulus</name>
    <dbReference type="NCBI Taxonomy" id="87175"/>
    <lineage>
        <taxon>Eukaryota</taxon>
        <taxon>Metazoa</taxon>
        <taxon>Chordata</taxon>
        <taxon>Craniata</taxon>
        <taxon>Vertebrata</taxon>
        <taxon>Euteleostomi</taxon>
        <taxon>Archelosauria</taxon>
        <taxon>Archosauria</taxon>
        <taxon>Dinosauria</taxon>
        <taxon>Saurischia</taxon>
        <taxon>Theropoda</taxon>
        <taxon>Coelurosauria</taxon>
        <taxon>Aves</taxon>
        <taxon>Neognathae</taxon>
        <taxon>Neoaves</taxon>
        <taxon>Telluraves</taxon>
        <taxon>Australaves</taxon>
        <taxon>Passeriformes</taxon>
        <taxon>Thraupidae</taxon>
        <taxon>Camarhynchus</taxon>
    </lineage>
</organism>
<evidence type="ECO:0000256" key="3">
    <source>
        <dbReference type="ARBA" id="ARBA00022801"/>
    </source>
</evidence>
<name>A0A8C3QD73_GEOPR</name>
<dbReference type="GO" id="GO:0016579">
    <property type="term" value="P:protein deubiquitination"/>
    <property type="evidence" value="ECO:0007669"/>
    <property type="project" value="InterPro"/>
</dbReference>